<evidence type="ECO:0000313" key="2">
    <source>
        <dbReference type="EMBL" id="KAJ3646415.1"/>
    </source>
</evidence>
<dbReference type="AlphaFoldDB" id="A0AA38M6Y2"/>
<evidence type="ECO:0000256" key="1">
    <source>
        <dbReference type="SAM" id="MobiDB-lite"/>
    </source>
</evidence>
<dbReference type="EMBL" id="JALNTZ010000007">
    <property type="protein sequence ID" value="KAJ3646415.1"/>
    <property type="molecule type" value="Genomic_DNA"/>
</dbReference>
<keyword evidence="3" id="KW-1185">Reference proteome</keyword>
<accession>A0AA38M6Y2</accession>
<sequence length="146" mass="16740">MKKRPASVTSDHSLGKFTKNVALQREDGGKATISFLSPTTQTNRSQSKKMKTTDPLIEPLSESADQLQLDDLALLKTMFLNQTVFPVNYDQLVDFISNVGKTSEILHLTQQYTKNIRYFLEMLKTLYPSLINRSMKIKFTKIRSEY</sequence>
<name>A0AA38M6Y2_9CUCU</name>
<comment type="caution">
    <text evidence="2">The sequence shown here is derived from an EMBL/GenBank/DDBJ whole genome shotgun (WGS) entry which is preliminary data.</text>
</comment>
<evidence type="ECO:0000313" key="3">
    <source>
        <dbReference type="Proteomes" id="UP001168821"/>
    </source>
</evidence>
<reference evidence="2" key="1">
    <citation type="journal article" date="2023" name="G3 (Bethesda)">
        <title>Whole genome assemblies of Zophobas morio and Tenebrio molitor.</title>
        <authorList>
            <person name="Kaur S."/>
            <person name="Stinson S.A."/>
            <person name="diCenzo G.C."/>
        </authorList>
    </citation>
    <scope>NUCLEOTIDE SEQUENCE</scope>
    <source>
        <strain evidence="2">QUZm001</strain>
    </source>
</reference>
<feature type="compositionally biased region" description="Polar residues" evidence="1">
    <location>
        <begin position="34"/>
        <end position="45"/>
    </location>
</feature>
<gene>
    <name evidence="2" type="ORF">Zmor_024004</name>
</gene>
<dbReference type="Proteomes" id="UP001168821">
    <property type="component" value="Unassembled WGS sequence"/>
</dbReference>
<organism evidence="2 3">
    <name type="scientific">Zophobas morio</name>
    <dbReference type="NCBI Taxonomy" id="2755281"/>
    <lineage>
        <taxon>Eukaryota</taxon>
        <taxon>Metazoa</taxon>
        <taxon>Ecdysozoa</taxon>
        <taxon>Arthropoda</taxon>
        <taxon>Hexapoda</taxon>
        <taxon>Insecta</taxon>
        <taxon>Pterygota</taxon>
        <taxon>Neoptera</taxon>
        <taxon>Endopterygota</taxon>
        <taxon>Coleoptera</taxon>
        <taxon>Polyphaga</taxon>
        <taxon>Cucujiformia</taxon>
        <taxon>Tenebrionidae</taxon>
        <taxon>Zophobas</taxon>
    </lineage>
</organism>
<proteinExistence type="predicted"/>
<feature type="region of interest" description="Disordered" evidence="1">
    <location>
        <begin position="32"/>
        <end position="53"/>
    </location>
</feature>
<protein>
    <submittedName>
        <fullName evidence="2">Uncharacterized protein</fullName>
    </submittedName>
</protein>